<dbReference type="PANTHER" id="PTHR24198:SF165">
    <property type="entry name" value="ANKYRIN REPEAT-CONTAINING PROTEIN-RELATED"/>
    <property type="match status" value="1"/>
</dbReference>
<dbReference type="RefSeq" id="XP_033682310.1">
    <property type="nucleotide sequence ID" value="XM_033823851.1"/>
</dbReference>
<dbReference type="InterPro" id="IPR036770">
    <property type="entry name" value="Ankyrin_rpt-contain_sf"/>
</dbReference>
<reference evidence="4" key="1">
    <citation type="journal article" date="2020" name="Stud. Mycol.">
        <title>101 Dothideomycetes genomes: a test case for predicting lifestyles and emergence of pathogens.</title>
        <authorList>
            <person name="Haridas S."/>
            <person name="Albert R."/>
            <person name="Binder M."/>
            <person name="Bloem J."/>
            <person name="Labutti K."/>
            <person name="Salamov A."/>
            <person name="Andreopoulos B."/>
            <person name="Baker S."/>
            <person name="Barry K."/>
            <person name="Bills G."/>
            <person name="Bluhm B."/>
            <person name="Cannon C."/>
            <person name="Castanera R."/>
            <person name="Culley D."/>
            <person name="Daum C."/>
            <person name="Ezra D."/>
            <person name="Gonzalez J."/>
            <person name="Henrissat B."/>
            <person name="Kuo A."/>
            <person name="Liang C."/>
            <person name="Lipzen A."/>
            <person name="Lutzoni F."/>
            <person name="Magnuson J."/>
            <person name="Mondo S."/>
            <person name="Nolan M."/>
            <person name="Ohm R."/>
            <person name="Pangilinan J."/>
            <person name="Park H.-J."/>
            <person name="Ramirez L."/>
            <person name="Alfaro M."/>
            <person name="Sun H."/>
            <person name="Tritt A."/>
            <person name="Yoshinaga Y."/>
            <person name="Zwiers L.-H."/>
            <person name="Turgeon B."/>
            <person name="Goodwin S."/>
            <person name="Spatafora J."/>
            <person name="Crous P."/>
            <person name="Grigoriev I."/>
        </authorList>
    </citation>
    <scope>NUCLEOTIDE SEQUENCE</scope>
    <source>
        <strain evidence="4">CBS 122368</strain>
    </source>
</reference>
<feature type="repeat" description="ANK" evidence="3">
    <location>
        <begin position="198"/>
        <end position="230"/>
    </location>
</feature>
<dbReference type="PRINTS" id="PR01415">
    <property type="entry name" value="ANKYRIN"/>
</dbReference>
<evidence type="ECO:0000256" key="2">
    <source>
        <dbReference type="ARBA" id="ARBA00023043"/>
    </source>
</evidence>
<dbReference type="AlphaFoldDB" id="A0A6A6IA84"/>
<evidence type="ECO:0000313" key="4">
    <source>
        <dbReference type="EMBL" id="KAF2247306.1"/>
    </source>
</evidence>
<dbReference type="InterPro" id="IPR002110">
    <property type="entry name" value="Ankyrin_rpt"/>
</dbReference>
<dbReference type="OrthoDB" id="3673852at2759"/>
<organism evidence="4 5">
    <name type="scientific">Trematosphaeria pertusa</name>
    <dbReference type="NCBI Taxonomy" id="390896"/>
    <lineage>
        <taxon>Eukaryota</taxon>
        <taxon>Fungi</taxon>
        <taxon>Dikarya</taxon>
        <taxon>Ascomycota</taxon>
        <taxon>Pezizomycotina</taxon>
        <taxon>Dothideomycetes</taxon>
        <taxon>Pleosporomycetidae</taxon>
        <taxon>Pleosporales</taxon>
        <taxon>Massarineae</taxon>
        <taxon>Trematosphaeriaceae</taxon>
        <taxon>Trematosphaeria</taxon>
    </lineage>
</organism>
<accession>A0A6A6IA84</accession>
<feature type="repeat" description="ANK" evidence="3">
    <location>
        <begin position="36"/>
        <end position="68"/>
    </location>
</feature>
<evidence type="ECO:0000313" key="5">
    <source>
        <dbReference type="Proteomes" id="UP000800094"/>
    </source>
</evidence>
<feature type="repeat" description="ANK" evidence="3">
    <location>
        <begin position="101"/>
        <end position="133"/>
    </location>
</feature>
<dbReference type="PROSITE" id="PS50297">
    <property type="entry name" value="ANK_REP_REGION"/>
    <property type="match status" value="3"/>
</dbReference>
<sequence length="249" mass="26711">MDDGSTALHCAARSGSISLVELLLEYGANVNAKTNVGTTPLHEAVINRNEATAKMLLENGAKVDATTDKSFRTDRGGGLFDLMTIFMEQNSEASREIQDATKKTALYIATDNNSLPLVKLLLSHKAHVDACTDLGATPLYVATFRGYSDILLLRMGADVNGCDKAGLKSIHIAAAKGHADIAKTLVESGCDIDDVGDGRGTPLWFALSNRHDAIVRLLCQHGADLAAEEKKLNITVMIGPKQIFYGIRQ</sequence>
<dbReference type="PROSITE" id="PS50088">
    <property type="entry name" value="ANK_REPEAT"/>
    <property type="match status" value="5"/>
</dbReference>
<protein>
    <submittedName>
        <fullName evidence="4">Ankyrin</fullName>
    </submittedName>
</protein>
<dbReference type="Gene3D" id="1.25.40.20">
    <property type="entry name" value="Ankyrin repeat-containing domain"/>
    <property type="match status" value="2"/>
</dbReference>
<evidence type="ECO:0000256" key="3">
    <source>
        <dbReference type="PROSITE-ProRule" id="PRU00023"/>
    </source>
</evidence>
<dbReference type="PANTHER" id="PTHR24198">
    <property type="entry name" value="ANKYRIN REPEAT AND PROTEIN KINASE DOMAIN-CONTAINING PROTEIN"/>
    <property type="match status" value="1"/>
</dbReference>
<feature type="repeat" description="ANK" evidence="3">
    <location>
        <begin position="3"/>
        <end position="35"/>
    </location>
</feature>
<dbReference type="SMART" id="SM00248">
    <property type="entry name" value="ANK"/>
    <property type="match status" value="6"/>
</dbReference>
<dbReference type="Pfam" id="PF12796">
    <property type="entry name" value="Ank_2"/>
    <property type="match status" value="3"/>
</dbReference>
<keyword evidence="2 3" id="KW-0040">ANK repeat</keyword>
<dbReference type="SUPFAM" id="SSF48403">
    <property type="entry name" value="Ankyrin repeat"/>
    <property type="match status" value="1"/>
</dbReference>
<feature type="repeat" description="ANK" evidence="3">
    <location>
        <begin position="165"/>
        <end position="197"/>
    </location>
</feature>
<dbReference type="GeneID" id="54577181"/>
<dbReference type="Proteomes" id="UP000800094">
    <property type="component" value="Unassembled WGS sequence"/>
</dbReference>
<proteinExistence type="predicted"/>
<keyword evidence="1" id="KW-0677">Repeat</keyword>
<gene>
    <name evidence="4" type="ORF">BU26DRAFT_429997</name>
</gene>
<keyword evidence="5" id="KW-1185">Reference proteome</keyword>
<dbReference type="EMBL" id="ML987197">
    <property type="protein sequence ID" value="KAF2247306.1"/>
    <property type="molecule type" value="Genomic_DNA"/>
</dbReference>
<evidence type="ECO:0000256" key="1">
    <source>
        <dbReference type="ARBA" id="ARBA00022737"/>
    </source>
</evidence>
<name>A0A6A6IA84_9PLEO</name>